<organism evidence="2 3">
    <name type="scientific">Maribacter arenosus</name>
    <dbReference type="NCBI Taxonomy" id="1854708"/>
    <lineage>
        <taxon>Bacteria</taxon>
        <taxon>Pseudomonadati</taxon>
        <taxon>Bacteroidota</taxon>
        <taxon>Flavobacteriia</taxon>
        <taxon>Flavobacteriales</taxon>
        <taxon>Flavobacteriaceae</taxon>
        <taxon>Maribacter</taxon>
    </lineage>
</organism>
<protein>
    <recommendedName>
        <fullName evidence="4">Beta-lactamase-inhibitor-like, PepSY-like</fullName>
    </recommendedName>
</protein>
<dbReference type="Proteomes" id="UP000598350">
    <property type="component" value="Unassembled WGS sequence"/>
</dbReference>
<evidence type="ECO:0000313" key="3">
    <source>
        <dbReference type="Proteomes" id="UP000598350"/>
    </source>
</evidence>
<evidence type="ECO:0000256" key="1">
    <source>
        <dbReference type="SAM" id="SignalP"/>
    </source>
</evidence>
<evidence type="ECO:0008006" key="4">
    <source>
        <dbReference type="Google" id="ProtNLM"/>
    </source>
</evidence>
<comment type="caution">
    <text evidence="2">The sequence shown here is derived from an EMBL/GenBank/DDBJ whole genome shotgun (WGS) entry which is preliminary data.</text>
</comment>
<reference evidence="2 3" key="1">
    <citation type="submission" date="2020-05" db="EMBL/GenBank/DDBJ databases">
        <title>The draft genome sequence of Maribacter arenosus CAU 1321.</title>
        <authorList>
            <person name="Mu L."/>
        </authorList>
    </citation>
    <scope>NUCLEOTIDE SEQUENCE [LARGE SCALE GENOMIC DNA]</scope>
    <source>
        <strain evidence="2 3">CAU 1321</strain>
    </source>
</reference>
<gene>
    <name evidence="2" type="ORF">HPE63_17810</name>
</gene>
<accession>A0ABR7VJ80</accession>
<dbReference type="RefSeq" id="WP_188315660.1">
    <property type="nucleotide sequence ID" value="NZ_JABTCG010000010.1"/>
</dbReference>
<evidence type="ECO:0000313" key="2">
    <source>
        <dbReference type="EMBL" id="MBD0852538.1"/>
    </source>
</evidence>
<keyword evidence="1" id="KW-0732">Signal</keyword>
<feature type="signal peptide" evidence="1">
    <location>
        <begin position="1"/>
        <end position="22"/>
    </location>
</feature>
<sequence length="136" mass="15742">MNRKTILLGFIAGLLFVNGMFANDPRIENDDLDLNTIEYVEDDIDFDLGFNTADYLPEDFDPNQVYFNINSIDYIKEEWVLQIDTKKYLPKGFDPYAYPSDVESINYIDENDAFEFNLDSTSIFVNGFNSNTNLSK</sequence>
<feature type="chain" id="PRO_5045479108" description="Beta-lactamase-inhibitor-like, PepSY-like" evidence="1">
    <location>
        <begin position="23"/>
        <end position="136"/>
    </location>
</feature>
<proteinExistence type="predicted"/>
<name>A0ABR7VJ80_9FLAO</name>
<dbReference type="EMBL" id="JABTCG010000010">
    <property type="protein sequence ID" value="MBD0852538.1"/>
    <property type="molecule type" value="Genomic_DNA"/>
</dbReference>
<keyword evidence="3" id="KW-1185">Reference proteome</keyword>